<comment type="caution">
    <text evidence="1">The sequence shown here is derived from an EMBL/GenBank/DDBJ whole genome shotgun (WGS) entry which is preliminary data.</text>
</comment>
<dbReference type="AlphaFoldDB" id="A0A210PIZ5"/>
<accession>A0A210PIZ5</accession>
<protein>
    <submittedName>
        <fullName evidence="1">Uncharacterized protein</fullName>
    </submittedName>
</protein>
<gene>
    <name evidence="1" type="ORF">KP79_PYT16801</name>
</gene>
<dbReference type="EMBL" id="NEDP02076616">
    <property type="protein sequence ID" value="OWF36462.1"/>
    <property type="molecule type" value="Genomic_DNA"/>
</dbReference>
<dbReference type="Proteomes" id="UP000242188">
    <property type="component" value="Unassembled WGS sequence"/>
</dbReference>
<name>A0A210PIZ5_MIZYE</name>
<keyword evidence="2" id="KW-1185">Reference proteome</keyword>
<proteinExistence type="predicted"/>
<evidence type="ECO:0000313" key="2">
    <source>
        <dbReference type="Proteomes" id="UP000242188"/>
    </source>
</evidence>
<evidence type="ECO:0000313" key="1">
    <source>
        <dbReference type="EMBL" id="OWF36462.1"/>
    </source>
</evidence>
<organism evidence="1 2">
    <name type="scientific">Mizuhopecten yessoensis</name>
    <name type="common">Japanese scallop</name>
    <name type="synonym">Patinopecten yessoensis</name>
    <dbReference type="NCBI Taxonomy" id="6573"/>
    <lineage>
        <taxon>Eukaryota</taxon>
        <taxon>Metazoa</taxon>
        <taxon>Spiralia</taxon>
        <taxon>Lophotrochozoa</taxon>
        <taxon>Mollusca</taxon>
        <taxon>Bivalvia</taxon>
        <taxon>Autobranchia</taxon>
        <taxon>Pteriomorphia</taxon>
        <taxon>Pectinida</taxon>
        <taxon>Pectinoidea</taxon>
        <taxon>Pectinidae</taxon>
        <taxon>Mizuhopecten</taxon>
    </lineage>
</organism>
<sequence>MDTEQHRILRLSLMVHYILLKEDFPRRDCDVMILEVLGHRAPSSDWRPNPTTQFFNSSPRSMVHRIHRPMNSP</sequence>
<reference evidence="1 2" key="1">
    <citation type="journal article" date="2017" name="Nat. Ecol. Evol.">
        <title>Scallop genome provides insights into evolution of bilaterian karyotype and development.</title>
        <authorList>
            <person name="Wang S."/>
            <person name="Zhang J."/>
            <person name="Jiao W."/>
            <person name="Li J."/>
            <person name="Xun X."/>
            <person name="Sun Y."/>
            <person name="Guo X."/>
            <person name="Huan P."/>
            <person name="Dong B."/>
            <person name="Zhang L."/>
            <person name="Hu X."/>
            <person name="Sun X."/>
            <person name="Wang J."/>
            <person name="Zhao C."/>
            <person name="Wang Y."/>
            <person name="Wang D."/>
            <person name="Huang X."/>
            <person name="Wang R."/>
            <person name="Lv J."/>
            <person name="Li Y."/>
            <person name="Zhang Z."/>
            <person name="Liu B."/>
            <person name="Lu W."/>
            <person name="Hui Y."/>
            <person name="Liang J."/>
            <person name="Zhou Z."/>
            <person name="Hou R."/>
            <person name="Li X."/>
            <person name="Liu Y."/>
            <person name="Li H."/>
            <person name="Ning X."/>
            <person name="Lin Y."/>
            <person name="Zhao L."/>
            <person name="Xing Q."/>
            <person name="Dou J."/>
            <person name="Li Y."/>
            <person name="Mao J."/>
            <person name="Guo H."/>
            <person name="Dou H."/>
            <person name="Li T."/>
            <person name="Mu C."/>
            <person name="Jiang W."/>
            <person name="Fu Q."/>
            <person name="Fu X."/>
            <person name="Miao Y."/>
            <person name="Liu J."/>
            <person name="Yu Q."/>
            <person name="Li R."/>
            <person name="Liao H."/>
            <person name="Li X."/>
            <person name="Kong Y."/>
            <person name="Jiang Z."/>
            <person name="Chourrout D."/>
            <person name="Li R."/>
            <person name="Bao Z."/>
        </authorList>
    </citation>
    <scope>NUCLEOTIDE SEQUENCE [LARGE SCALE GENOMIC DNA]</scope>
    <source>
        <strain evidence="1 2">PY_sf001</strain>
    </source>
</reference>